<evidence type="ECO:0000313" key="2">
    <source>
        <dbReference type="Proteomes" id="UP000192815"/>
    </source>
</evidence>
<comment type="caution">
    <text evidence="1">The sequence shown here is derived from an EMBL/GenBank/DDBJ whole genome shotgun (WGS) entry which is preliminary data.</text>
</comment>
<protein>
    <submittedName>
        <fullName evidence="1">Uncharacterized protein</fullName>
    </submittedName>
</protein>
<proteinExistence type="predicted"/>
<organism evidence="1 2">
    <name type="scientific">Pseudomonas floridensis</name>
    <dbReference type="NCBI Taxonomy" id="1958950"/>
    <lineage>
        <taxon>Bacteria</taxon>
        <taxon>Pseudomonadati</taxon>
        <taxon>Pseudomonadota</taxon>
        <taxon>Gammaproteobacteria</taxon>
        <taxon>Pseudomonadales</taxon>
        <taxon>Pseudomonadaceae</taxon>
        <taxon>Pseudomonas</taxon>
    </lineage>
</organism>
<keyword evidence="2" id="KW-1185">Reference proteome</keyword>
<gene>
    <name evidence="1" type="ORF">BZK31_09005</name>
</gene>
<dbReference type="Proteomes" id="UP000192815">
    <property type="component" value="Unassembled WGS sequence"/>
</dbReference>
<dbReference type="OrthoDB" id="6912556at2"/>
<dbReference type="EMBL" id="MUIO01000023">
    <property type="protein sequence ID" value="ORC59982.1"/>
    <property type="molecule type" value="Genomic_DNA"/>
</dbReference>
<reference evidence="2" key="1">
    <citation type="submission" date="2017-02" db="EMBL/GenBank/DDBJ databases">
        <title>Pseudomonas floridae sp. nov., a novel pathogenic bacterial species isolated from tomato.</title>
        <authorList>
            <person name="Timilsina S."/>
            <person name="Vallad G.E."/>
            <person name="Jones J.B."/>
        </authorList>
    </citation>
    <scope>NUCLEOTIDE SEQUENCE [LARGE SCALE GENOMIC DNA]</scope>
    <source>
        <strain evidence="2">GEV388</strain>
    </source>
</reference>
<accession>A0A1X0N8V0</accession>
<name>A0A1X0N8V0_9PSED</name>
<evidence type="ECO:0000313" key="1">
    <source>
        <dbReference type="EMBL" id="ORC59982.1"/>
    </source>
</evidence>
<sequence>MNKHQVVSAMQAYLMNGWEGLDEQDRLALGLEPAKEGESEDVALKRLAMFFMDCADISLRRALVARTKSLGGGD</sequence>
<dbReference type="AlphaFoldDB" id="A0A1X0N8V0"/>